<comment type="similarity">
    <text evidence="3">In the N-terminal section; belongs to the NADH:flavin oxidoreductase/NADH oxidase family.</text>
</comment>
<keyword evidence="4" id="KW-0285">Flavoprotein</keyword>
<evidence type="ECO:0000313" key="13">
    <source>
        <dbReference type="Proteomes" id="UP000281431"/>
    </source>
</evidence>
<feature type="domain" description="FAD/NAD(P)-binding" evidence="11">
    <location>
        <begin position="388"/>
        <end position="615"/>
    </location>
</feature>
<dbReference type="Pfam" id="PF07992">
    <property type="entry name" value="Pyr_redox_2"/>
    <property type="match status" value="1"/>
</dbReference>
<evidence type="ECO:0000256" key="8">
    <source>
        <dbReference type="ARBA" id="ARBA00023004"/>
    </source>
</evidence>
<comment type="caution">
    <text evidence="12">The sequence shown here is derived from an EMBL/GenBank/DDBJ whole genome shotgun (WGS) entry which is preliminary data.</text>
</comment>
<keyword evidence="6" id="KW-0479">Metal-binding</keyword>
<evidence type="ECO:0000256" key="2">
    <source>
        <dbReference type="ARBA" id="ARBA00001966"/>
    </source>
</evidence>
<keyword evidence="9" id="KW-0411">Iron-sulfur</keyword>
<dbReference type="GO" id="GO:0010181">
    <property type="term" value="F:FMN binding"/>
    <property type="evidence" value="ECO:0007669"/>
    <property type="project" value="InterPro"/>
</dbReference>
<name>A0A3N6M1P6_NATCH</name>
<dbReference type="InterPro" id="IPR036188">
    <property type="entry name" value="FAD/NAD-bd_sf"/>
</dbReference>
<dbReference type="EMBL" id="REFZ01000031">
    <property type="protein sequence ID" value="RQG95647.1"/>
    <property type="molecule type" value="Genomic_DNA"/>
</dbReference>
<dbReference type="SUPFAM" id="SSF51395">
    <property type="entry name" value="FMN-linked oxidoreductases"/>
    <property type="match status" value="1"/>
</dbReference>
<evidence type="ECO:0000256" key="4">
    <source>
        <dbReference type="ARBA" id="ARBA00022630"/>
    </source>
</evidence>
<dbReference type="PANTHER" id="PTHR42917:SF2">
    <property type="entry name" value="2,4-DIENOYL-COA REDUCTASE [(2E)-ENOYL-COA-PRODUCING]"/>
    <property type="match status" value="1"/>
</dbReference>
<proteinExistence type="inferred from homology"/>
<dbReference type="InterPro" id="IPR051793">
    <property type="entry name" value="NADH:flavin_oxidoreductase"/>
</dbReference>
<dbReference type="PRINTS" id="PR00411">
    <property type="entry name" value="PNDRDTASEI"/>
</dbReference>
<evidence type="ECO:0000259" key="10">
    <source>
        <dbReference type="Pfam" id="PF00724"/>
    </source>
</evidence>
<dbReference type="Pfam" id="PF00724">
    <property type="entry name" value="Oxidored_FMN"/>
    <property type="match status" value="1"/>
</dbReference>
<dbReference type="PANTHER" id="PTHR42917">
    <property type="entry name" value="2,4-DIENOYL-COA REDUCTASE"/>
    <property type="match status" value="1"/>
</dbReference>
<evidence type="ECO:0000256" key="6">
    <source>
        <dbReference type="ARBA" id="ARBA00022723"/>
    </source>
</evidence>
<evidence type="ECO:0000313" key="12">
    <source>
        <dbReference type="EMBL" id="RQG95647.1"/>
    </source>
</evidence>
<organism evidence="12 13">
    <name type="scientific">Natrarchaeobius chitinivorans</name>
    <dbReference type="NCBI Taxonomy" id="1679083"/>
    <lineage>
        <taxon>Archaea</taxon>
        <taxon>Methanobacteriati</taxon>
        <taxon>Methanobacteriota</taxon>
        <taxon>Stenosarchaea group</taxon>
        <taxon>Halobacteria</taxon>
        <taxon>Halobacteriales</taxon>
        <taxon>Natrialbaceae</taxon>
        <taxon>Natrarchaeobius</taxon>
    </lineage>
</organism>
<evidence type="ECO:0000256" key="3">
    <source>
        <dbReference type="ARBA" id="ARBA00011048"/>
    </source>
</evidence>
<dbReference type="Gene3D" id="3.50.50.60">
    <property type="entry name" value="FAD/NAD(P)-binding domain"/>
    <property type="match status" value="1"/>
</dbReference>
<accession>A0A3N6M1P6</accession>
<dbReference type="Gene3D" id="3.20.20.70">
    <property type="entry name" value="Aldolase class I"/>
    <property type="match status" value="1"/>
</dbReference>
<reference evidence="12 13" key="1">
    <citation type="submission" date="2018-10" db="EMBL/GenBank/DDBJ databases">
        <title>Natrarchaeobius chitinivorans gen. nov., sp. nov., and Natrarchaeobius haloalkaliphilus sp. nov., alkaliphilic, chitin-utilizing haloarchaea from hypersaline alkaline lakes.</title>
        <authorList>
            <person name="Sorokin D.Y."/>
            <person name="Elcheninov A.G."/>
            <person name="Kostrikina N.A."/>
            <person name="Bale N.J."/>
            <person name="Sinninghe Damste J.S."/>
            <person name="Khijniak T.V."/>
            <person name="Kublanov I.V."/>
            <person name="Toshchakov S.V."/>
        </authorList>
    </citation>
    <scope>NUCLEOTIDE SEQUENCE [LARGE SCALE GENOMIC DNA]</scope>
    <source>
        <strain evidence="12 13">AArcht7</strain>
    </source>
</reference>
<evidence type="ECO:0000259" key="11">
    <source>
        <dbReference type="Pfam" id="PF07992"/>
    </source>
</evidence>
<dbReference type="GO" id="GO:0051536">
    <property type="term" value="F:iron-sulfur cluster binding"/>
    <property type="evidence" value="ECO:0007669"/>
    <property type="project" value="UniProtKB-KW"/>
</dbReference>
<dbReference type="PRINTS" id="PR00368">
    <property type="entry name" value="FADPNR"/>
</dbReference>
<dbReference type="AlphaFoldDB" id="A0A3N6M1P6"/>
<evidence type="ECO:0000256" key="1">
    <source>
        <dbReference type="ARBA" id="ARBA00001917"/>
    </source>
</evidence>
<dbReference type="GO" id="GO:0046872">
    <property type="term" value="F:metal ion binding"/>
    <property type="evidence" value="ECO:0007669"/>
    <property type="project" value="UniProtKB-KW"/>
</dbReference>
<dbReference type="GO" id="GO:0016491">
    <property type="term" value="F:oxidoreductase activity"/>
    <property type="evidence" value="ECO:0007669"/>
    <property type="project" value="UniProtKB-KW"/>
</dbReference>
<dbReference type="Proteomes" id="UP000281431">
    <property type="component" value="Unassembled WGS sequence"/>
</dbReference>
<feature type="domain" description="NADH:flavin oxidoreductase/NADH oxidase N-terminal" evidence="10">
    <location>
        <begin position="8"/>
        <end position="339"/>
    </location>
</feature>
<dbReference type="Gene3D" id="3.40.50.720">
    <property type="entry name" value="NAD(P)-binding Rossmann-like Domain"/>
    <property type="match status" value="1"/>
</dbReference>
<keyword evidence="8" id="KW-0408">Iron</keyword>
<evidence type="ECO:0000256" key="9">
    <source>
        <dbReference type="ARBA" id="ARBA00023014"/>
    </source>
</evidence>
<keyword evidence="7" id="KW-0560">Oxidoreductase</keyword>
<comment type="cofactor">
    <cofactor evidence="2">
        <name>[4Fe-4S] cluster</name>
        <dbReference type="ChEBI" id="CHEBI:49883"/>
    </cofactor>
</comment>
<dbReference type="InterPro" id="IPR001155">
    <property type="entry name" value="OxRdtase_FMN_N"/>
</dbReference>
<protein>
    <submittedName>
        <fullName evidence="12">FAD-binding protein</fullName>
    </submittedName>
</protein>
<keyword evidence="13" id="KW-1185">Reference proteome</keyword>
<evidence type="ECO:0000256" key="5">
    <source>
        <dbReference type="ARBA" id="ARBA00022643"/>
    </source>
</evidence>
<dbReference type="CDD" id="cd02803">
    <property type="entry name" value="OYE_like_FMN_family"/>
    <property type="match status" value="1"/>
</dbReference>
<keyword evidence="5" id="KW-0288">FMN</keyword>
<evidence type="ECO:0000256" key="7">
    <source>
        <dbReference type="ARBA" id="ARBA00023002"/>
    </source>
</evidence>
<dbReference type="OrthoDB" id="24876at2157"/>
<dbReference type="InterPro" id="IPR023753">
    <property type="entry name" value="FAD/NAD-binding_dom"/>
</dbReference>
<dbReference type="SUPFAM" id="SSF51905">
    <property type="entry name" value="FAD/NAD(P)-binding domain"/>
    <property type="match status" value="1"/>
</dbReference>
<dbReference type="InterPro" id="IPR013785">
    <property type="entry name" value="Aldolase_TIM"/>
</dbReference>
<sequence length="660" mass="70765">MNSEYTHLFDPEHIGPIELRNRLVMAPMGTNYATASGEVTDRLLDYYAERAAGGTGLVIAGTTAVEHPRGRAIVNQLSIADNSLVPGLSKLSQRIQQHGAKAFVQLHHAGGGTTVKKTGGPRPVVSSIAENAYNARNPRVLETEEVESLVERFVDAAKRAQKAGFDGVELHGSHGYLIQEFMSPRNNHRDDRYGGNFEARMRFPTEIVEGVRDAIDDDLALSFRLSAEEFVDGGYGLEEATQMAEVLAAAGVDVLNVTVGAYGAPTQTLEPMGYEEAWRSHYAAAIGDAVDIPTITVGVVRQPETAEAVLAEGDADFVAVGRGHIADPHFARKAREGRVAEINRCIGCNIGCIGEGIFADREMGCTVNPTVGREREFATLGHASERQRVLVVGAGPAGLQAAIRSADRGHDVTLYDAAEEVGGQLHLAAAPPRKGKNGWYLEYLETQLERRPVEIRLGERVDRSTVEAVDPDAVIVATGARPRRIDVPGIDADHVIQSWDVLDGAVPVGDESVVVIGGGDVGCDTADFLADRGCEVTVVEQADRIAPDKERISRIDMLQALKSNDRIALVTGETVTAIEEGAVITTDGDGGEMTYEADRVVLAVGHVPNDELADELDSYPASVYVVGDARESQDVYRATLDGTEAGISIGDPYRTFSPQP</sequence>
<gene>
    <name evidence="12" type="ORF">EA472_21350</name>
</gene>
<comment type="cofactor">
    <cofactor evidence="1">
        <name>FMN</name>
        <dbReference type="ChEBI" id="CHEBI:58210"/>
    </cofactor>
</comment>